<proteinExistence type="predicted"/>
<reference evidence="1 2" key="1">
    <citation type="submission" date="2016-10" db="EMBL/GenBank/DDBJ databases">
        <title>Complete Genome Sequence of Bacillus Phage BCP12.</title>
        <authorList>
            <person name="Ghosh K."/>
            <person name="Kim K.-P."/>
        </authorList>
    </citation>
    <scope>NUCLEOTIDE SEQUENCE [LARGE SCALE GENOMIC DNA]</scope>
</reference>
<gene>
    <name evidence="1" type="ORF">BCP12_047</name>
</gene>
<evidence type="ECO:0000313" key="2">
    <source>
        <dbReference type="Proteomes" id="UP000246806"/>
    </source>
</evidence>
<accession>A0A2S0CSL1</accession>
<organism evidence="1 2">
    <name type="scientific">Bacillus phage BCP12</name>
    <dbReference type="NCBI Taxonomy" id="1913122"/>
    <lineage>
        <taxon>Viruses</taxon>
        <taxon>Duplodnaviria</taxon>
        <taxon>Heunggongvirae</taxon>
        <taxon>Uroviricota</taxon>
        <taxon>Caudoviricetes</taxon>
        <taxon>Herelleviridae</taxon>
        <taxon>Bastillevirinae</taxon>
        <taxon>Tsarbombavirus</taxon>
        <taxon>Tsarbombavirus BCP78</taxon>
    </lineage>
</organism>
<name>A0A2S0CSL1_9CAUD</name>
<evidence type="ECO:0000313" key="1">
    <source>
        <dbReference type="EMBL" id="AQN32468.1"/>
    </source>
</evidence>
<protein>
    <submittedName>
        <fullName evidence="1">Uncharacterized protein</fullName>
    </submittedName>
</protein>
<sequence length="169" mass="19834">MITEGYLTPEDFDIAEKNGIHRELAHNRFYHQGFSKEKAITKPVRNTDTGWSEWKEVALSNGICWDTFNTRLNFGYTPERAATEKVRTRSEQSARARKAKKRYISDELIERARLNGIQYTTLYYRLFKSRRKWTEEEAATTPPLSRSEVAKIASSYSPFKKLWCKPRTD</sequence>
<dbReference type="EMBL" id="KX987999">
    <property type="protein sequence ID" value="AQN32468.1"/>
    <property type="molecule type" value="Genomic_DNA"/>
</dbReference>
<dbReference type="Proteomes" id="UP000246806">
    <property type="component" value="Genome"/>
</dbReference>